<feature type="compositionally biased region" description="Basic residues" evidence="11">
    <location>
        <begin position="330"/>
        <end position="340"/>
    </location>
</feature>
<accession>A0A8C4Q122</accession>
<evidence type="ECO:0000256" key="11">
    <source>
        <dbReference type="SAM" id="MobiDB-lite"/>
    </source>
</evidence>
<comment type="similarity">
    <text evidence="9">Belongs to the universal ribosomal protein uL1 family. Highly divergent.</text>
</comment>
<name>A0A8C4Q122_EPTBU</name>
<reference evidence="12" key="2">
    <citation type="submission" date="2025-09" db="UniProtKB">
        <authorList>
            <consortium name="Ensembl"/>
        </authorList>
    </citation>
    <scope>IDENTIFICATION</scope>
</reference>
<feature type="compositionally biased region" description="Polar residues" evidence="11">
    <location>
        <begin position="479"/>
        <end position="500"/>
    </location>
</feature>
<evidence type="ECO:0000256" key="5">
    <source>
        <dbReference type="ARBA" id="ARBA00022990"/>
    </source>
</evidence>
<keyword evidence="7" id="KW-0539">Nucleus</keyword>
<dbReference type="GO" id="GO:0005730">
    <property type="term" value="C:nucleolus"/>
    <property type="evidence" value="ECO:0007669"/>
    <property type="project" value="UniProtKB-SubCell"/>
</dbReference>
<protein>
    <recommendedName>
        <fullName evidence="10">Ribosomal L1 domain-containing protein 1</fullName>
    </recommendedName>
</protein>
<feature type="region of interest" description="Disordered" evidence="11">
    <location>
        <begin position="548"/>
        <end position="675"/>
    </location>
</feature>
<feature type="region of interest" description="Disordered" evidence="11">
    <location>
        <begin position="428"/>
        <end position="518"/>
    </location>
</feature>
<feature type="compositionally biased region" description="Basic and acidic residues" evidence="11">
    <location>
        <begin position="260"/>
        <end position="281"/>
    </location>
</feature>
<evidence type="ECO:0000256" key="3">
    <source>
        <dbReference type="ARBA" id="ARBA00022553"/>
    </source>
</evidence>
<evidence type="ECO:0000256" key="1">
    <source>
        <dbReference type="ARBA" id="ARBA00004604"/>
    </source>
</evidence>
<keyword evidence="4" id="KW-0832">Ubl conjugation</keyword>
<feature type="compositionally biased region" description="Basic and acidic residues" evidence="11">
    <location>
        <begin position="370"/>
        <end position="379"/>
    </location>
</feature>
<dbReference type="AlphaFoldDB" id="A0A8C4Q122"/>
<reference evidence="12" key="1">
    <citation type="submission" date="2025-08" db="UniProtKB">
        <authorList>
            <consortium name="Ensembl"/>
        </authorList>
    </citation>
    <scope>IDENTIFICATION</scope>
</reference>
<feature type="region of interest" description="Disordered" evidence="11">
    <location>
        <begin position="260"/>
        <end position="415"/>
    </location>
</feature>
<evidence type="ECO:0000313" key="12">
    <source>
        <dbReference type="Ensembl" id="ENSEBUP00000008361.1"/>
    </source>
</evidence>
<evidence type="ECO:0000313" key="13">
    <source>
        <dbReference type="Proteomes" id="UP000694388"/>
    </source>
</evidence>
<keyword evidence="3" id="KW-0597">Phosphoprotein</keyword>
<keyword evidence="13" id="KW-1185">Reference proteome</keyword>
<proteinExistence type="inferred from homology"/>
<dbReference type="FunFam" id="3.40.50.790:FF:000004">
    <property type="entry name" value="Ribosomal L1 domain-containing 1-like 1"/>
    <property type="match status" value="1"/>
</dbReference>
<dbReference type="SUPFAM" id="SSF56808">
    <property type="entry name" value="Ribosomal protein L1"/>
    <property type="match status" value="1"/>
</dbReference>
<feature type="compositionally biased region" description="Polar residues" evidence="11">
    <location>
        <begin position="690"/>
        <end position="699"/>
    </location>
</feature>
<evidence type="ECO:0000256" key="8">
    <source>
        <dbReference type="ARBA" id="ARBA00054167"/>
    </source>
</evidence>
<dbReference type="CDD" id="cd00403">
    <property type="entry name" value="Ribosomal_L1"/>
    <property type="match status" value="1"/>
</dbReference>
<keyword evidence="2" id="KW-1017">Isopeptide bond</keyword>
<dbReference type="GeneTree" id="ENSGT00440000038603"/>
<dbReference type="Gene3D" id="3.40.50.790">
    <property type="match status" value="1"/>
</dbReference>
<feature type="compositionally biased region" description="Polar residues" evidence="11">
    <location>
        <begin position="387"/>
        <end position="403"/>
    </location>
</feature>
<keyword evidence="6" id="KW-0175">Coiled coil</keyword>
<evidence type="ECO:0000256" key="2">
    <source>
        <dbReference type="ARBA" id="ARBA00022499"/>
    </source>
</evidence>
<feature type="compositionally biased region" description="Basic and acidic residues" evidence="11">
    <location>
        <begin position="609"/>
        <end position="620"/>
    </location>
</feature>
<dbReference type="Ensembl" id="ENSEBUT00000008861.1">
    <property type="protein sequence ID" value="ENSEBUP00000008361.1"/>
    <property type="gene ID" value="ENSEBUG00000005400.1"/>
</dbReference>
<evidence type="ECO:0000256" key="9">
    <source>
        <dbReference type="ARBA" id="ARBA00061550"/>
    </source>
</evidence>
<evidence type="ECO:0000256" key="4">
    <source>
        <dbReference type="ARBA" id="ARBA00022843"/>
    </source>
</evidence>
<keyword evidence="5" id="KW-0007">Acetylation</keyword>
<dbReference type="Pfam" id="PF00687">
    <property type="entry name" value="Ribosomal_L1"/>
    <property type="match status" value="1"/>
</dbReference>
<feature type="compositionally biased region" description="Basic and acidic residues" evidence="11">
    <location>
        <begin position="505"/>
        <end position="514"/>
    </location>
</feature>
<comment type="subcellular location">
    <subcellularLocation>
        <location evidence="1">Nucleus</location>
        <location evidence="1">Nucleolus</location>
    </subcellularLocation>
</comment>
<dbReference type="InterPro" id="IPR023674">
    <property type="entry name" value="Ribosomal_uL1-like"/>
</dbReference>
<dbReference type="Proteomes" id="UP000694388">
    <property type="component" value="Unplaced"/>
</dbReference>
<sequence length="719" mass="80181">MKKVGLDEQQVRLAVIALREYTLKDKANHQQRQLLAEEEPIRLIIAPWTIPNRAQSIKVWLPNPIRSETAEVCLFTKDVAASAEETERHYRKLLDSQGVKSITKVMAFNTLKKEYKAYEAKRKLASSFELFLTDSRIARLLPSHIGKHFYKMKKAPMSVDMKARQLNAEIQRFVGGTRLQVSNKGSCSSVHVAHIGMSVDMVTKNIMAANASIIRKFPMGWKNVKMVHLKTKRSIALPIYMSLPKQLFGVALKNMLTKKMDPKNDNSEQEKVDAPENEVSRLELSMPKKKAKLKDQHEDDCVEGNSPMIRAISSAKASNLDGTKTMGKSLKSKKNKKTPRLKGSPSESRGTERKLLGSPKSSTPTLLLSRKVDPPKEETPLTAPKGYQSSVQNCPKSLTNRNLDCSEMESLSREVKVSRDLYSELEVEVKAEDNPPPDVSHIPFSKTPRPVKSKKTPQSSKSEKSGKNFKLKDDIALASRNTDVQPFDAQSPQLSHVLSKSRQKLQLERERNEAKSPIAEDQELVMEIDARNYPSSFVVTKSVSPKLIRPNRARKHQKGRTSFGFEETVSAPLEIIDPSPKSAQTRGKADLDGSLLLRTPKPAPDSGEEDPKVSDIEKPVSESSQSKSKLESFTVPPKTSNVQQKAKTPQACGSLSKISPMTLRSGKKKMGGSDIKLLTHRSERKLYCSPFSNPFTRSPKSTHKKIGSKSKITCASPLD</sequence>
<feature type="region of interest" description="Disordered" evidence="11">
    <location>
        <begin position="688"/>
        <end position="719"/>
    </location>
</feature>
<evidence type="ECO:0000256" key="10">
    <source>
        <dbReference type="ARBA" id="ARBA00070787"/>
    </source>
</evidence>
<feature type="compositionally biased region" description="Polar residues" evidence="11">
    <location>
        <begin position="637"/>
        <end position="659"/>
    </location>
</feature>
<evidence type="ECO:0000256" key="6">
    <source>
        <dbReference type="ARBA" id="ARBA00023054"/>
    </source>
</evidence>
<evidence type="ECO:0000256" key="7">
    <source>
        <dbReference type="ARBA" id="ARBA00023242"/>
    </source>
</evidence>
<organism evidence="12 13">
    <name type="scientific">Eptatretus burgeri</name>
    <name type="common">Inshore hagfish</name>
    <dbReference type="NCBI Taxonomy" id="7764"/>
    <lineage>
        <taxon>Eukaryota</taxon>
        <taxon>Metazoa</taxon>
        <taxon>Chordata</taxon>
        <taxon>Craniata</taxon>
        <taxon>Vertebrata</taxon>
        <taxon>Cyclostomata</taxon>
        <taxon>Myxini</taxon>
        <taxon>Myxiniformes</taxon>
        <taxon>Myxinidae</taxon>
        <taxon>Eptatretinae</taxon>
        <taxon>Eptatretus</taxon>
    </lineage>
</organism>
<dbReference type="InterPro" id="IPR028364">
    <property type="entry name" value="Ribosomal_uL1/biogenesis"/>
</dbReference>
<feature type="compositionally biased region" description="Basic residues" evidence="11">
    <location>
        <begin position="549"/>
        <end position="559"/>
    </location>
</feature>
<feature type="compositionally biased region" description="Low complexity" evidence="11">
    <location>
        <begin position="356"/>
        <end position="369"/>
    </location>
</feature>
<feature type="compositionally biased region" description="Basic and acidic residues" evidence="11">
    <location>
        <begin position="461"/>
        <end position="475"/>
    </location>
</feature>
<dbReference type="InterPro" id="IPR016095">
    <property type="entry name" value="Ribosomal_uL1_3-a/b-sand"/>
</dbReference>
<comment type="function">
    <text evidence="8">Regulates cellular senescence through inhibition of PTEN translation. Acts as a pro-apoptotic regulator in response to DNA damage.</text>
</comment>